<keyword evidence="4" id="KW-1185">Reference proteome</keyword>
<dbReference type="GO" id="GO:0005739">
    <property type="term" value="C:mitochondrion"/>
    <property type="evidence" value="ECO:0007669"/>
    <property type="project" value="UniProtKB-SubCell"/>
</dbReference>
<dbReference type="OrthoDB" id="19830at2759"/>
<organism evidence="3 4">
    <name type="scientific">Diatraea saccharalis</name>
    <name type="common">sugarcane borer</name>
    <dbReference type="NCBI Taxonomy" id="40085"/>
    <lineage>
        <taxon>Eukaryota</taxon>
        <taxon>Metazoa</taxon>
        <taxon>Ecdysozoa</taxon>
        <taxon>Arthropoda</taxon>
        <taxon>Hexapoda</taxon>
        <taxon>Insecta</taxon>
        <taxon>Pterygota</taxon>
        <taxon>Neoptera</taxon>
        <taxon>Endopterygota</taxon>
        <taxon>Lepidoptera</taxon>
        <taxon>Glossata</taxon>
        <taxon>Ditrysia</taxon>
        <taxon>Pyraloidea</taxon>
        <taxon>Crambidae</taxon>
        <taxon>Crambinae</taxon>
        <taxon>Diatraea</taxon>
    </lineage>
</organism>
<dbReference type="InterPro" id="IPR019266">
    <property type="entry name" value="Ribosomal_mS27"/>
</dbReference>
<dbReference type="EMBL" id="OU893335">
    <property type="protein sequence ID" value="CAG9791931.1"/>
    <property type="molecule type" value="Genomic_DNA"/>
</dbReference>
<dbReference type="PANTHER" id="PTHR21393:SF0">
    <property type="entry name" value="SMALL RIBOSOMAL SUBUNIT PROTEIN MS27"/>
    <property type="match status" value="1"/>
</dbReference>
<dbReference type="InterPro" id="IPR034913">
    <property type="entry name" value="mS27/PTCD2"/>
</dbReference>
<reference evidence="3" key="2">
    <citation type="submission" date="2022-10" db="EMBL/GenBank/DDBJ databases">
        <authorList>
            <consortium name="ENA_rothamsted_submissions"/>
            <consortium name="culmorum"/>
            <person name="King R."/>
        </authorList>
    </citation>
    <scope>NUCLEOTIDE SEQUENCE</scope>
</reference>
<evidence type="ECO:0008006" key="5">
    <source>
        <dbReference type="Google" id="ProtNLM"/>
    </source>
</evidence>
<dbReference type="PANTHER" id="PTHR21393">
    <property type="entry name" value="MITOCHONDRIAL 28S RIBOSOMAL PROTEIN S27"/>
    <property type="match status" value="1"/>
</dbReference>
<feature type="region of interest" description="Disordered" evidence="2">
    <location>
        <begin position="407"/>
        <end position="440"/>
    </location>
</feature>
<name>A0A9N9WHG1_9NEOP</name>
<dbReference type="Gene3D" id="1.25.40.10">
    <property type="entry name" value="Tetratricopeptide repeat domain"/>
    <property type="match status" value="1"/>
</dbReference>
<evidence type="ECO:0000256" key="2">
    <source>
        <dbReference type="SAM" id="MobiDB-lite"/>
    </source>
</evidence>
<dbReference type="InterPro" id="IPR011990">
    <property type="entry name" value="TPR-like_helical_dom_sf"/>
</dbReference>
<evidence type="ECO:0000256" key="1">
    <source>
        <dbReference type="ARBA" id="ARBA00004173"/>
    </source>
</evidence>
<evidence type="ECO:0000313" key="4">
    <source>
        <dbReference type="Proteomes" id="UP001153714"/>
    </source>
</evidence>
<dbReference type="AlphaFoldDB" id="A0A9N9WHG1"/>
<accession>A0A9N9WHG1</accession>
<gene>
    <name evidence="3" type="ORF">DIATSA_LOCUS9512</name>
</gene>
<protein>
    <recommendedName>
        <fullName evidence="5">Mitochondrial 28S ribosomal protein S27</fullName>
    </recommendedName>
</protein>
<dbReference type="Proteomes" id="UP001153714">
    <property type="component" value="Chromosome 4"/>
</dbReference>
<evidence type="ECO:0000313" key="3">
    <source>
        <dbReference type="EMBL" id="CAG9791931.1"/>
    </source>
</evidence>
<sequence length="440" mass="51442">MFRNARIYNPKRIKHLAVYIQRQSFLTNDYKCDESWKKQTLSPTIDQINLNDFYNKIDVQHSSKGVISAVDVDIFANAIKDASHLDELRDLLHRLRLSAETGHTLESTHHATIRNYIEYGNIQDLLSILKDPLNYGLFLDEFSANILLDKLIKSSDFEQAANVAALIMLQEDYNNEITCSLCLYACFKFIKNHTKQIEPELIDDKKKKVDEIKIRVKFLRNPYFDDHFDINDVYTLSGKTLAWISERNSDNLSTNLQIVGWCCYKKYDKLLIICKNFVHKPSSTIYKEVIDFLNKEINSIEGDAKSILENCVSMLSKISHAKEPIEVAIETMIENSINKIQNSDIKKQHQLFQLWSNIREQKVIEQTKRLDRAKRIEFICQKQEDLKNEEQKLWFFENEDAIDLQIEEKETSEDIASANKKSSKKADEDYIPPEIRPMRK</sequence>
<proteinExistence type="predicted"/>
<reference evidence="3" key="1">
    <citation type="submission" date="2021-12" db="EMBL/GenBank/DDBJ databases">
        <authorList>
            <person name="King R."/>
        </authorList>
    </citation>
    <scope>NUCLEOTIDE SEQUENCE</scope>
</reference>
<comment type="subcellular location">
    <subcellularLocation>
        <location evidence="1">Mitochondrion</location>
    </subcellularLocation>
</comment>
<dbReference type="Pfam" id="PF10037">
    <property type="entry name" value="MRP-S27"/>
    <property type="match status" value="1"/>
</dbReference>